<dbReference type="EMBL" id="SRRQ01000003">
    <property type="protein sequence ID" value="TWW11343.1"/>
    <property type="molecule type" value="Genomic_DNA"/>
</dbReference>
<evidence type="ECO:0008006" key="3">
    <source>
        <dbReference type="Google" id="ProtNLM"/>
    </source>
</evidence>
<organism evidence="1 2">
    <name type="scientific">Dellaglioa algida</name>
    <dbReference type="NCBI Taxonomy" id="105612"/>
    <lineage>
        <taxon>Bacteria</taxon>
        <taxon>Bacillati</taxon>
        <taxon>Bacillota</taxon>
        <taxon>Bacilli</taxon>
        <taxon>Lactobacillales</taxon>
        <taxon>Lactobacillaceae</taxon>
        <taxon>Dellaglioa</taxon>
    </lineage>
</organism>
<dbReference type="RefSeq" id="WP_225428607.1">
    <property type="nucleotide sequence ID" value="NZ_JANXKU010000003.1"/>
</dbReference>
<dbReference type="Proteomes" id="UP000321659">
    <property type="component" value="Unassembled WGS sequence"/>
</dbReference>
<sequence>MNSLIHACVKDAIYDGVITKDFVQNVSLIYDKKRTKVISYLNIEELSSLLDLILNTKKPNFTSKYMIYLTAYSGMRLGEIQGLQ</sequence>
<proteinExistence type="predicted"/>
<gene>
    <name evidence="1" type="ORF">LABALGLTS371_05160</name>
</gene>
<dbReference type="SUPFAM" id="SSF56349">
    <property type="entry name" value="DNA breaking-rejoining enzymes"/>
    <property type="match status" value="1"/>
</dbReference>
<evidence type="ECO:0000313" key="1">
    <source>
        <dbReference type="EMBL" id="TWW11343.1"/>
    </source>
</evidence>
<comment type="caution">
    <text evidence="1">The sequence shown here is derived from an EMBL/GenBank/DDBJ whole genome shotgun (WGS) entry which is preliminary data.</text>
</comment>
<accession>A0A5C6MAX0</accession>
<dbReference type="InterPro" id="IPR011010">
    <property type="entry name" value="DNA_brk_join_enz"/>
</dbReference>
<protein>
    <recommendedName>
        <fullName evidence="3">Tyr recombinase domain-containing protein</fullName>
    </recommendedName>
</protein>
<reference evidence="1 2" key="1">
    <citation type="submission" date="2019-04" db="EMBL/GenBank/DDBJ databases">
        <title>In vitro growth and metabolic characteristics of meat-borne Lactobacillus algidus strains.</title>
        <authorList>
            <person name="Sade E."/>
            <person name="Per J."/>
            <person name="Tytti H."/>
            <person name="Johanna B.K."/>
        </authorList>
    </citation>
    <scope>NUCLEOTIDE SEQUENCE [LARGE SCALE GENOMIC DNA]</scope>
    <source>
        <strain evidence="1 2">LTS37-1</strain>
    </source>
</reference>
<dbReference type="AlphaFoldDB" id="A0A5C6MAX0"/>
<evidence type="ECO:0000313" key="2">
    <source>
        <dbReference type="Proteomes" id="UP000321659"/>
    </source>
</evidence>
<name>A0A5C6MAX0_9LACO</name>
<dbReference type="GO" id="GO:0003677">
    <property type="term" value="F:DNA binding"/>
    <property type="evidence" value="ECO:0007669"/>
    <property type="project" value="InterPro"/>
</dbReference>